<organism evidence="2 3">
    <name type="scientific">Austropuccinia psidii MF-1</name>
    <dbReference type="NCBI Taxonomy" id="1389203"/>
    <lineage>
        <taxon>Eukaryota</taxon>
        <taxon>Fungi</taxon>
        <taxon>Dikarya</taxon>
        <taxon>Basidiomycota</taxon>
        <taxon>Pucciniomycotina</taxon>
        <taxon>Pucciniomycetes</taxon>
        <taxon>Pucciniales</taxon>
        <taxon>Sphaerophragmiaceae</taxon>
        <taxon>Austropuccinia</taxon>
    </lineage>
</organism>
<evidence type="ECO:0000313" key="2">
    <source>
        <dbReference type="EMBL" id="MBW0483179.1"/>
    </source>
</evidence>
<dbReference type="InterPro" id="IPR056924">
    <property type="entry name" value="SH3_Tf2-1"/>
</dbReference>
<dbReference type="AlphaFoldDB" id="A0A9Q3CDG5"/>
<dbReference type="Pfam" id="PF24626">
    <property type="entry name" value="SH3_Tf2-1"/>
    <property type="match status" value="1"/>
</dbReference>
<dbReference type="EMBL" id="AVOT02007107">
    <property type="protein sequence ID" value="MBW0483179.1"/>
    <property type="molecule type" value="Genomic_DNA"/>
</dbReference>
<dbReference type="Proteomes" id="UP000765509">
    <property type="component" value="Unassembled WGS sequence"/>
</dbReference>
<feature type="domain" description="Tf2-1-like SH3-like" evidence="1">
    <location>
        <begin position="116"/>
        <end position="177"/>
    </location>
</feature>
<sequence length="223" mass="25692">MEEIVRRFCAYGMEYKVHEGYTHYWVTLLPEIELAYNTILHSTAGKSASLVEKGLNPLLPVDHLKKNFLAIHPTSKDFHDMWKKACDTSARCIAEEKEYNKQRYDKTYKEPDCKEGDQVLVSTPNFNNLKGPNKMRYSFVGPFIIIKLIGNNSVEVQLTEEFSSKHPVFPLSLVKPYYQMGEDTFPSRSKNPTPQDIVQAVDFPGSLKKIIKARKIRLNGMYH</sequence>
<reference evidence="2" key="1">
    <citation type="submission" date="2021-03" db="EMBL/GenBank/DDBJ databases">
        <title>Draft genome sequence of rust myrtle Austropuccinia psidii MF-1, a brazilian biotype.</title>
        <authorList>
            <person name="Quecine M.C."/>
            <person name="Pachon D.M.R."/>
            <person name="Bonatelli M.L."/>
            <person name="Correr F.H."/>
            <person name="Franceschini L.M."/>
            <person name="Leite T.F."/>
            <person name="Margarido G.R.A."/>
            <person name="Almeida C.A."/>
            <person name="Ferrarezi J.A."/>
            <person name="Labate C.A."/>
        </authorList>
    </citation>
    <scope>NUCLEOTIDE SEQUENCE</scope>
    <source>
        <strain evidence="2">MF-1</strain>
    </source>
</reference>
<protein>
    <recommendedName>
        <fullName evidence="1">Tf2-1-like SH3-like domain-containing protein</fullName>
    </recommendedName>
</protein>
<keyword evidence="3" id="KW-1185">Reference proteome</keyword>
<dbReference type="OrthoDB" id="3158924at2759"/>
<accession>A0A9Q3CDG5</accession>
<evidence type="ECO:0000313" key="3">
    <source>
        <dbReference type="Proteomes" id="UP000765509"/>
    </source>
</evidence>
<evidence type="ECO:0000259" key="1">
    <source>
        <dbReference type="Pfam" id="PF24626"/>
    </source>
</evidence>
<comment type="caution">
    <text evidence="2">The sequence shown here is derived from an EMBL/GenBank/DDBJ whole genome shotgun (WGS) entry which is preliminary data.</text>
</comment>
<proteinExistence type="predicted"/>
<gene>
    <name evidence="2" type="ORF">O181_022894</name>
</gene>
<name>A0A9Q3CDG5_9BASI</name>